<gene>
    <name evidence="2" type="ORF">Gilli_2780</name>
</gene>
<dbReference type="Proteomes" id="UP000003844">
    <property type="component" value="Unassembled WGS sequence"/>
</dbReference>
<dbReference type="OrthoDB" id="1436952at2"/>
<dbReference type="EMBL" id="JH594606">
    <property type="protein sequence ID" value="EHQ03393.1"/>
    <property type="molecule type" value="Genomic_DNA"/>
</dbReference>
<reference evidence="3" key="1">
    <citation type="journal article" date="2012" name="Stand. Genomic Sci.">
        <title>Genome sequence of the Antarctic rhodopsins-containing flavobacterium Gillisia limnaea type strain (R-8282(T)).</title>
        <authorList>
            <person name="Riedel T."/>
            <person name="Held B."/>
            <person name="Nolan M."/>
            <person name="Lucas S."/>
            <person name="Lapidus A."/>
            <person name="Tice H."/>
            <person name="Del Rio T.G."/>
            <person name="Cheng J.F."/>
            <person name="Han C."/>
            <person name="Tapia R."/>
            <person name="Goodwin L.A."/>
            <person name="Pitluck S."/>
            <person name="Liolios K."/>
            <person name="Mavromatis K."/>
            <person name="Pagani I."/>
            <person name="Ivanova N."/>
            <person name="Mikhailova N."/>
            <person name="Pati A."/>
            <person name="Chen A."/>
            <person name="Palaniappan K."/>
            <person name="Land M."/>
            <person name="Rohde M."/>
            <person name="Tindall B.J."/>
            <person name="Detter J.C."/>
            <person name="Goker M."/>
            <person name="Bristow J."/>
            <person name="Eisen J.A."/>
            <person name="Markowitz V."/>
            <person name="Hugenholtz P."/>
            <person name="Kyrpides N.C."/>
            <person name="Klenk H.P."/>
            <person name="Woyke T."/>
        </authorList>
    </citation>
    <scope>NUCLEOTIDE SEQUENCE [LARGE SCALE GENOMIC DNA]</scope>
    <source>
        <strain evidence="3">DSM 15749 / LMG 21470 / R-8282</strain>
    </source>
</reference>
<name>H2BZ48_GILLR</name>
<dbReference type="AlphaFoldDB" id="H2BZ48"/>
<feature type="signal peptide" evidence="1">
    <location>
        <begin position="1"/>
        <end position="19"/>
    </location>
</feature>
<dbReference type="SUPFAM" id="SSF49464">
    <property type="entry name" value="Carboxypeptidase regulatory domain-like"/>
    <property type="match status" value="1"/>
</dbReference>
<protein>
    <recommendedName>
        <fullName evidence="4">Secreted protein</fullName>
    </recommendedName>
</protein>
<evidence type="ECO:0000313" key="3">
    <source>
        <dbReference type="Proteomes" id="UP000003844"/>
    </source>
</evidence>
<feature type="chain" id="PRO_5003560041" description="Secreted protein" evidence="1">
    <location>
        <begin position="20"/>
        <end position="269"/>
    </location>
</feature>
<dbReference type="eggNOG" id="ENOG502Z8NF">
    <property type="taxonomic scope" value="Bacteria"/>
</dbReference>
<evidence type="ECO:0000256" key="1">
    <source>
        <dbReference type="SAM" id="SignalP"/>
    </source>
</evidence>
<sequence>MIKKILCALSLLMVLPVFSQQENILLKGSIKAAFLESASVHIINATQKTGTVNSDSGNFQILVQAGDTLLFSSIQYQKLEVIISDKIIQEGNLTIELKEDINQLAEVNISNIQLTGNINTDLNNIEVVTDLPLDLRFGAVKHIVFESDVNDALEAPRNIAFESNQVLQPGVNLLGIVDVLEDLFNIKKKGNTPIYKRPTATVAAQIRGLFDDDFFKSSLGIKEEHINDFLFYVDENGLTSQMMEEKNKLSLLDFLFEQSEKYLQIRGEY</sequence>
<evidence type="ECO:0000313" key="2">
    <source>
        <dbReference type="EMBL" id="EHQ03393.1"/>
    </source>
</evidence>
<proteinExistence type="predicted"/>
<keyword evidence="3" id="KW-1185">Reference proteome</keyword>
<dbReference type="HOGENOM" id="CLU_088900_0_0_10"/>
<organism evidence="2 3">
    <name type="scientific">Gillisia limnaea (strain DSM 15749 / LMG 21470 / R-8282)</name>
    <dbReference type="NCBI Taxonomy" id="865937"/>
    <lineage>
        <taxon>Bacteria</taxon>
        <taxon>Pseudomonadati</taxon>
        <taxon>Bacteroidota</taxon>
        <taxon>Flavobacteriia</taxon>
        <taxon>Flavobacteriales</taxon>
        <taxon>Flavobacteriaceae</taxon>
        <taxon>Gillisia</taxon>
    </lineage>
</organism>
<evidence type="ECO:0008006" key="4">
    <source>
        <dbReference type="Google" id="ProtNLM"/>
    </source>
</evidence>
<accession>H2BZ48</accession>
<dbReference type="RefSeq" id="WP_006989699.1">
    <property type="nucleotide sequence ID" value="NZ_JH594606.1"/>
</dbReference>
<keyword evidence="1" id="KW-0732">Signal</keyword>
<dbReference type="InterPro" id="IPR008969">
    <property type="entry name" value="CarboxyPept-like_regulatory"/>
</dbReference>
<dbReference type="STRING" id="865937.Gilli_2780"/>